<reference evidence="4 5" key="1">
    <citation type="journal article" date="2021" name="Elife">
        <title>Chloroplast acquisition without the gene transfer in kleptoplastic sea slugs, Plakobranchus ocellatus.</title>
        <authorList>
            <person name="Maeda T."/>
            <person name="Takahashi S."/>
            <person name="Yoshida T."/>
            <person name="Shimamura S."/>
            <person name="Takaki Y."/>
            <person name="Nagai Y."/>
            <person name="Toyoda A."/>
            <person name="Suzuki Y."/>
            <person name="Arimoto A."/>
            <person name="Ishii H."/>
            <person name="Satoh N."/>
            <person name="Nishiyama T."/>
            <person name="Hasebe M."/>
            <person name="Maruyama T."/>
            <person name="Minagawa J."/>
            <person name="Obokata J."/>
            <person name="Shigenobu S."/>
        </authorList>
    </citation>
    <scope>NUCLEOTIDE SEQUENCE [LARGE SCALE GENOMIC DNA]</scope>
</reference>
<feature type="chain" id="PRO_5043674499" evidence="3">
    <location>
        <begin position="24"/>
        <end position="468"/>
    </location>
</feature>
<feature type="region of interest" description="Disordered" evidence="1">
    <location>
        <begin position="87"/>
        <end position="127"/>
    </location>
</feature>
<evidence type="ECO:0000256" key="1">
    <source>
        <dbReference type="SAM" id="MobiDB-lite"/>
    </source>
</evidence>
<dbReference type="Proteomes" id="UP000735302">
    <property type="component" value="Unassembled WGS sequence"/>
</dbReference>
<keyword evidence="2" id="KW-1133">Transmembrane helix</keyword>
<feature type="compositionally biased region" description="Low complexity" evidence="1">
    <location>
        <begin position="290"/>
        <end position="355"/>
    </location>
</feature>
<dbReference type="AlphaFoldDB" id="A0AAV4DPP1"/>
<keyword evidence="2" id="KW-0812">Transmembrane</keyword>
<keyword evidence="3" id="KW-0732">Signal</keyword>
<proteinExistence type="predicted"/>
<feature type="compositionally biased region" description="Low complexity" evidence="1">
    <location>
        <begin position="416"/>
        <end position="436"/>
    </location>
</feature>
<keyword evidence="5" id="KW-1185">Reference proteome</keyword>
<comment type="caution">
    <text evidence="4">The sequence shown here is derived from an EMBL/GenBank/DDBJ whole genome shotgun (WGS) entry which is preliminary data.</text>
</comment>
<evidence type="ECO:0000256" key="3">
    <source>
        <dbReference type="SAM" id="SignalP"/>
    </source>
</evidence>
<dbReference type="EMBL" id="BLXT01008165">
    <property type="protein sequence ID" value="GFO46090.1"/>
    <property type="molecule type" value="Genomic_DNA"/>
</dbReference>
<keyword evidence="2" id="KW-0472">Membrane</keyword>
<sequence>MSFASVGLFAMARLALVIEESNADPQRSSAQRRNNTPPPPAFENPLKVNGGFIAMAAGLSVVVPLICVLIIQLRRAKREEAERRLAEERARGAGSGSDGGEGAMCDSPPSYEQLFGPDYVPGTPVIHSRHNSLDMLIDETSTGEASRASPDGTPVTSVPTSSSSGGGSPIAVAAGTSSSQSEGSSRTPVVSSSARPGGPHQNPTFSGSSLSVISEVDTLNQSSSDVRGQVGDPSLSESEGYVSAPEDGAPVFSPRRLQDSTEETASIYNSNTGSSDSGGIAQISTPPCPSLSTSPSSSVSPSTSLSAPSNQNTSIASSSATSPVTSPSTTMSTSSLTSASTTTPTTTTRTSSTAADLPPPPEYSPPPPPPPLPVTPPPPFYSTPGETSGQFRLHAVQRRYPNMHLSIQDFIATLRGQQQQERQRRQLQAQQQLRQQIETYGDSPPPTYEEALRILQKAKERGTAAHNK</sequence>
<evidence type="ECO:0000313" key="4">
    <source>
        <dbReference type="EMBL" id="GFO46090.1"/>
    </source>
</evidence>
<feature type="compositionally biased region" description="Polar residues" evidence="1">
    <location>
        <begin position="23"/>
        <end position="35"/>
    </location>
</feature>
<feature type="signal peptide" evidence="3">
    <location>
        <begin position="1"/>
        <end position="23"/>
    </location>
</feature>
<feature type="compositionally biased region" description="Gly residues" evidence="1">
    <location>
        <begin position="93"/>
        <end position="102"/>
    </location>
</feature>
<feature type="region of interest" description="Disordered" evidence="1">
    <location>
        <begin position="140"/>
        <end position="390"/>
    </location>
</feature>
<feature type="compositionally biased region" description="Low complexity" evidence="1">
    <location>
        <begin position="152"/>
        <end position="185"/>
    </location>
</feature>
<feature type="compositionally biased region" description="Pro residues" evidence="1">
    <location>
        <begin position="357"/>
        <end position="381"/>
    </location>
</feature>
<accession>A0AAV4DPP1</accession>
<evidence type="ECO:0000313" key="5">
    <source>
        <dbReference type="Proteomes" id="UP000735302"/>
    </source>
</evidence>
<evidence type="ECO:0000256" key="2">
    <source>
        <dbReference type="SAM" id="Phobius"/>
    </source>
</evidence>
<feature type="compositionally biased region" description="Polar residues" evidence="1">
    <location>
        <begin position="201"/>
        <end position="226"/>
    </location>
</feature>
<feature type="compositionally biased region" description="Polar residues" evidence="1">
    <location>
        <begin position="263"/>
        <end position="277"/>
    </location>
</feature>
<feature type="region of interest" description="Disordered" evidence="1">
    <location>
        <begin position="22"/>
        <end position="43"/>
    </location>
</feature>
<organism evidence="4 5">
    <name type="scientific">Plakobranchus ocellatus</name>
    <dbReference type="NCBI Taxonomy" id="259542"/>
    <lineage>
        <taxon>Eukaryota</taxon>
        <taxon>Metazoa</taxon>
        <taxon>Spiralia</taxon>
        <taxon>Lophotrochozoa</taxon>
        <taxon>Mollusca</taxon>
        <taxon>Gastropoda</taxon>
        <taxon>Heterobranchia</taxon>
        <taxon>Euthyneura</taxon>
        <taxon>Panpulmonata</taxon>
        <taxon>Sacoglossa</taxon>
        <taxon>Placobranchoidea</taxon>
        <taxon>Plakobranchidae</taxon>
        <taxon>Plakobranchus</taxon>
    </lineage>
</organism>
<name>A0AAV4DPP1_9GAST</name>
<protein>
    <submittedName>
        <fullName evidence="4">Uncharacterized protein</fullName>
    </submittedName>
</protein>
<feature type="region of interest" description="Disordered" evidence="1">
    <location>
        <begin position="416"/>
        <end position="447"/>
    </location>
</feature>
<gene>
    <name evidence="4" type="ORF">PoB_007259500</name>
</gene>
<feature type="transmembrane region" description="Helical" evidence="2">
    <location>
        <begin position="52"/>
        <end position="73"/>
    </location>
</feature>